<evidence type="ECO:0000256" key="10">
    <source>
        <dbReference type="ARBA" id="ARBA00022605"/>
    </source>
</evidence>
<dbReference type="UniPathway" id="UPA00053">
    <property type="reaction ID" value="UER00085"/>
</dbReference>
<evidence type="ECO:0000313" key="22">
    <source>
        <dbReference type="Proteomes" id="UP000050816"/>
    </source>
</evidence>
<feature type="binding site" evidence="18">
    <location>
        <position position="246"/>
    </location>
    <ligand>
        <name>Zn(2+)</name>
        <dbReference type="ChEBI" id="CHEBI:29105"/>
    </ligand>
</feature>
<evidence type="ECO:0000256" key="8">
    <source>
        <dbReference type="ARBA" id="ARBA00017684"/>
    </source>
</evidence>
<comment type="catalytic activity">
    <reaction evidence="1 18">
        <text>7-phospho-2-dehydro-3-deoxy-D-arabino-heptonate = 3-dehydroquinate + phosphate</text>
        <dbReference type="Rhea" id="RHEA:21968"/>
        <dbReference type="ChEBI" id="CHEBI:32364"/>
        <dbReference type="ChEBI" id="CHEBI:43474"/>
        <dbReference type="ChEBI" id="CHEBI:58394"/>
        <dbReference type="EC" id="4.2.3.4"/>
    </reaction>
</comment>
<evidence type="ECO:0000256" key="7">
    <source>
        <dbReference type="ARBA" id="ARBA00013031"/>
    </source>
</evidence>
<protein>
    <recommendedName>
        <fullName evidence="8 18">3-dehydroquinate synthase</fullName>
        <shortName evidence="18">DHQS</shortName>
        <ecNumber evidence="7 18">4.2.3.4</ecNumber>
    </recommendedName>
</protein>
<accession>A0A0R1UGR9</accession>
<keyword evidence="17 18" id="KW-0170">Cobalt</keyword>
<organism evidence="21 22">
    <name type="scientific">Limosilactobacillus ingluviei DSM 15946</name>
    <dbReference type="NCBI Taxonomy" id="1423760"/>
    <lineage>
        <taxon>Bacteria</taxon>
        <taxon>Bacillati</taxon>
        <taxon>Bacillota</taxon>
        <taxon>Bacilli</taxon>
        <taxon>Lactobacillales</taxon>
        <taxon>Lactobacillaceae</taxon>
        <taxon>Limosilactobacillus</taxon>
    </lineage>
</organism>
<evidence type="ECO:0000256" key="12">
    <source>
        <dbReference type="ARBA" id="ARBA00022741"/>
    </source>
</evidence>
<reference evidence="21 22" key="1">
    <citation type="journal article" date="2015" name="Genome Announc.">
        <title>Expanding the biotechnology potential of lactobacilli through comparative genomics of 213 strains and associated genera.</title>
        <authorList>
            <person name="Sun Z."/>
            <person name="Harris H.M."/>
            <person name="McCann A."/>
            <person name="Guo C."/>
            <person name="Argimon S."/>
            <person name="Zhang W."/>
            <person name="Yang X."/>
            <person name="Jeffery I.B."/>
            <person name="Cooney J.C."/>
            <person name="Kagawa T.F."/>
            <person name="Liu W."/>
            <person name="Song Y."/>
            <person name="Salvetti E."/>
            <person name="Wrobel A."/>
            <person name="Rasinkangas P."/>
            <person name="Parkhill J."/>
            <person name="Rea M.C."/>
            <person name="O'Sullivan O."/>
            <person name="Ritari J."/>
            <person name="Douillard F.P."/>
            <person name="Paul Ross R."/>
            <person name="Yang R."/>
            <person name="Briner A.E."/>
            <person name="Felis G.E."/>
            <person name="de Vos W.M."/>
            <person name="Barrangou R."/>
            <person name="Klaenhammer T.R."/>
            <person name="Caufield P.W."/>
            <person name="Cui Y."/>
            <person name="Zhang H."/>
            <person name="O'Toole P.W."/>
        </authorList>
    </citation>
    <scope>NUCLEOTIDE SEQUENCE [LARGE SCALE GENOMIC DNA]</scope>
    <source>
        <strain evidence="21 22">DSM 15946</strain>
    </source>
</reference>
<dbReference type="InterPro" id="IPR030963">
    <property type="entry name" value="DHQ_synth_fam"/>
</dbReference>
<comment type="cofactor">
    <cofactor evidence="18">
        <name>Co(2+)</name>
        <dbReference type="ChEBI" id="CHEBI:48828"/>
    </cofactor>
    <cofactor evidence="18">
        <name>Zn(2+)</name>
        <dbReference type="ChEBI" id="CHEBI:29105"/>
    </cofactor>
    <text evidence="18">Binds 1 divalent metal cation per subunit. Can use either Co(2+) or Zn(2+).</text>
</comment>
<dbReference type="GO" id="GO:0009423">
    <property type="term" value="P:chorismate biosynthetic process"/>
    <property type="evidence" value="ECO:0007669"/>
    <property type="project" value="UniProtKB-UniRule"/>
</dbReference>
<evidence type="ECO:0000256" key="13">
    <source>
        <dbReference type="ARBA" id="ARBA00022833"/>
    </source>
</evidence>
<feature type="domain" description="3-dehydroquinate synthase N-terminal" evidence="19">
    <location>
        <begin position="70"/>
        <end position="180"/>
    </location>
</feature>
<keyword evidence="16 18" id="KW-0456">Lyase</keyword>
<comment type="subcellular location">
    <subcellularLocation>
        <location evidence="4 18">Cytoplasm</location>
    </subcellularLocation>
</comment>
<dbReference type="InterPro" id="IPR050071">
    <property type="entry name" value="Dehydroquinate_synthase"/>
</dbReference>
<feature type="binding site" evidence="18">
    <location>
        <begin position="130"/>
        <end position="131"/>
    </location>
    <ligand>
        <name>NAD(+)</name>
        <dbReference type="ChEBI" id="CHEBI:57540"/>
    </ligand>
</feature>
<dbReference type="InterPro" id="IPR056179">
    <property type="entry name" value="DHQS_C"/>
</dbReference>
<dbReference type="CDD" id="cd08195">
    <property type="entry name" value="DHQS"/>
    <property type="match status" value="1"/>
</dbReference>
<dbReference type="Pfam" id="PF01761">
    <property type="entry name" value="DHQ_synthase"/>
    <property type="match status" value="1"/>
</dbReference>
<evidence type="ECO:0000256" key="4">
    <source>
        <dbReference type="ARBA" id="ARBA00004496"/>
    </source>
</evidence>
<comment type="cofactor">
    <cofactor evidence="2 18">
        <name>NAD(+)</name>
        <dbReference type="ChEBI" id="CHEBI:57540"/>
    </cofactor>
</comment>
<keyword evidence="14 18" id="KW-0520">NAD</keyword>
<dbReference type="Proteomes" id="UP000050816">
    <property type="component" value="Unassembled WGS sequence"/>
</dbReference>
<dbReference type="FunFam" id="3.40.50.1970:FF:000007">
    <property type="entry name" value="Pentafunctional AROM polypeptide"/>
    <property type="match status" value="1"/>
</dbReference>
<evidence type="ECO:0000256" key="11">
    <source>
        <dbReference type="ARBA" id="ARBA00022723"/>
    </source>
</evidence>
<evidence type="ECO:0000256" key="6">
    <source>
        <dbReference type="ARBA" id="ARBA00005412"/>
    </source>
</evidence>
<dbReference type="PANTHER" id="PTHR43622:SF7">
    <property type="entry name" value="3-DEHYDROQUINATE SYNTHASE, CHLOROPLASTIC"/>
    <property type="match status" value="1"/>
</dbReference>
<evidence type="ECO:0000256" key="14">
    <source>
        <dbReference type="ARBA" id="ARBA00023027"/>
    </source>
</evidence>
<feature type="binding site" evidence="18">
    <location>
        <position position="262"/>
    </location>
    <ligand>
        <name>Zn(2+)</name>
        <dbReference type="ChEBI" id="CHEBI:29105"/>
    </ligand>
</feature>
<keyword evidence="13 18" id="KW-0862">Zinc</keyword>
<comment type="function">
    <text evidence="18">Catalyzes the conversion of 3-deoxy-D-arabino-heptulosonate 7-phosphate (DAHP) to dehydroquinate (DHQ).</text>
</comment>
<gene>
    <name evidence="18" type="primary">aroB</name>
    <name evidence="21" type="ORF">FC43_GL000506</name>
</gene>
<dbReference type="InterPro" id="IPR030960">
    <property type="entry name" value="DHQS/DOIS_N"/>
</dbReference>
<keyword evidence="11 18" id="KW-0479">Metal-binding</keyword>
<comment type="cofactor">
    <cofactor evidence="3">
        <name>Zn(2+)</name>
        <dbReference type="ChEBI" id="CHEBI:29105"/>
    </cofactor>
</comment>
<name>A0A0R1UGR9_9LACO</name>
<dbReference type="GO" id="GO:0003856">
    <property type="term" value="F:3-dehydroquinate synthase activity"/>
    <property type="evidence" value="ECO:0007669"/>
    <property type="project" value="UniProtKB-UniRule"/>
</dbReference>
<keyword evidence="10 18" id="KW-0028">Amino-acid biosynthesis</keyword>
<evidence type="ECO:0000313" key="21">
    <source>
        <dbReference type="EMBL" id="KRL92068.1"/>
    </source>
</evidence>
<feature type="domain" description="3-dehydroquinate synthase C-terminal" evidence="20">
    <location>
        <begin position="182"/>
        <end position="322"/>
    </location>
</feature>
<evidence type="ECO:0000256" key="3">
    <source>
        <dbReference type="ARBA" id="ARBA00001947"/>
    </source>
</evidence>
<keyword evidence="15 18" id="KW-0057">Aromatic amino acid biosynthesis</keyword>
<dbReference type="Pfam" id="PF24621">
    <property type="entry name" value="DHQS_C"/>
    <property type="match status" value="1"/>
</dbReference>
<feature type="binding site" evidence="18">
    <location>
        <position position="185"/>
    </location>
    <ligand>
        <name>Zn(2+)</name>
        <dbReference type="ChEBI" id="CHEBI:29105"/>
    </ligand>
</feature>
<dbReference type="SUPFAM" id="SSF56796">
    <property type="entry name" value="Dehydroquinate synthase-like"/>
    <property type="match status" value="1"/>
</dbReference>
<dbReference type="GO" id="GO:0000166">
    <property type="term" value="F:nucleotide binding"/>
    <property type="evidence" value="ECO:0007669"/>
    <property type="project" value="UniProtKB-KW"/>
</dbReference>
<comment type="similarity">
    <text evidence="6 18">Belongs to the sugar phosphate cyclases superfamily. Dehydroquinate synthase family.</text>
</comment>
<dbReference type="PATRIC" id="fig|1423760.3.peg.525"/>
<feature type="binding site" evidence="18">
    <location>
        <position position="152"/>
    </location>
    <ligand>
        <name>NAD(+)</name>
        <dbReference type="ChEBI" id="CHEBI:57540"/>
    </ligand>
</feature>
<evidence type="ECO:0000256" key="16">
    <source>
        <dbReference type="ARBA" id="ARBA00023239"/>
    </source>
</evidence>
<evidence type="ECO:0000256" key="15">
    <source>
        <dbReference type="ARBA" id="ARBA00023141"/>
    </source>
</evidence>
<evidence type="ECO:0000259" key="20">
    <source>
        <dbReference type="Pfam" id="PF24621"/>
    </source>
</evidence>
<dbReference type="NCBIfam" id="TIGR01357">
    <property type="entry name" value="aroB"/>
    <property type="match status" value="1"/>
</dbReference>
<dbReference type="InterPro" id="IPR016037">
    <property type="entry name" value="DHQ_synth_AroB"/>
</dbReference>
<proteinExistence type="inferred from homology"/>
<keyword evidence="12 18" id="KW-0547">Nucleotide-binding</keyword>
<dbReference type="PIRSF" id="PIRSF001455">
    <property type="entry name" value="DHQ_synth"/>
    <property type="match status" value="1"/>
</dbReference>
<evidence type="ECO:0000256" key="2">
    <source>
        <dbReference type="ARBA" id="ARBA00001911"/>
    </source>
</evidence>
<feature type="binding site" evidence="18">
    <location>
        <position position="143"/>
    </location>
    <ligand>
        <name>NAD(+)</name>
        <dbReference type="ChEBI" id="CHEBI:57540"/>
    </ligand>
</feature>
<dbReference type="RefSeq" id="WP_056953747.1">
    <property type="nucleotide sequence ID" value="NZ_AZFK01000012.1"/>
</dbReference>
<dbReference type="EMBL" id="AZFK01000012">
    <property type="protein sequence ID" value="KRL92068.1"/>
    <property type="molecule type" value="Genomic_DNA"/>
</dbReference>
<dbReference type="EC" id="4.2.3.4" evidence="7 18"/>
<evidence type="ECO:0000256" key="18">
    <source>
        <dbReference type="HAMAP-Rule" id="MF_00110"/>
    </source>
</evidence>
<dbReference type="HAMAP" id="MF_00110">
    <property type="entry name" value="DHQ_synthase"/>
    <property type="match status" value="1"/>
</dbReference>
<dbReference type="GO" id="GO:0005737">
    <property type="term" value="C:cytoplasm"/>
    <property type="evidence" value="ECO:0007669"/>
    <property type="project" value="UniProtKB-SubCell"/>
</dbReference>
<evidence type="ECO:0000256" key="17">
    <source>
        <dbReference type="ARBA" id="ARBA00023285"/>
    </source>
</evidence>
<dbReference type="GO" id="GO:0046872">
    <property type="term" value="F:metal ion binding"/>
    <property type="evidence" value="ECO:0007669"/>
    <property type="project" value="UniProtKB-KW"/>
</dbReference>
<comment type="pathway">
    <text evidence="5 18">Metabolic intermediate biosynthesis; chorismate biosynthesis; chorismate from D-erythrose 4-phosphate and phosphoenolpyruvate: step 2/7.</text>
</comment>
<evidence type="ECO:0000256" key="5">
    <source>
        <dbReference type="ARBA" id="ARBA00004661"/>
    </source>
</evidence>
<dbReference type="PANTHER" id="PTHR43622">
    <property type="entry name" value="3-DEHYDROQUINATE SYNTHASE"/>
    <property type="match status" value="1"/>
</dbReference>
<dbReference type="GO" id="GO:0009073">
    <property type="term" value="P:aromatic amino acid family biosynthetic process"/>
    <property type="evidence" value="ECO:0007669"/>
    <property type="project" value="UniProtKB-KW"/>
</dbReference>
<keyword evidence="9 18" id="KW-0963">Cytoplasm</keyword>
<dbReference type="Gene3D" id="3.40.50.1970">
    <property type="match status" value="1"/>
</dbReference>
<evidence type="ECO:0000256" key="1">
    <source>
        <dbReference type="ARBA" id="ARBA00001393"/>
    </source>
</evidence>
<dbReference type="GO" id="GO:0008652">
    <property type="term" value="P:amino acid biosynthetic process"/>
    <property type="evidence" value="ECO:0007669"/>
    <property type="project" value="UniProtKB-KW"/>
</dbReference>
<comment type="caution">
    <text evidence="18">Lacks conserved residue(s) required for the propagation of feature annotation.</text>
</comment>
<evidence type="ECO:0000256" key="9">
    <source>
        <dbReference type="ARBA" id="ARBA00022490"/>
    </source>
</evidence>
<sequence length="356" mass="38128">MEKILVQVAARQYEVLIERGLLAHVGELVATQWSPRKVTVISDQNVAALYQQQVVKQLEAVGFEVFPLRFPMGETSKSLSRLGSLAAQLAQAHFTRDDGIVALGGGVTGDLAGLVAATYMRGVRLIQIPTSWLAQVDSSVGGKTAVNLAHVKNLLGAFYEPDLVLVDPAVLGTLPQRELIAGHAEVIKTAALAGGDFWQLVKEIRTPAQILELAPALSAQAIAFKAKVVMADEREGSQRQILNFGHTLGHAVEALAQGRLRHGEAISVGMVALSQRLSQLGWVPATVAADLTTTLAGIGLPVTAPELQMPAMIDKIANDKKNRGANLNLVYLPQFGQPKVKPVAFEQARAWLLETI</sequence>
<comment type="caution">
    <text evidence="21">The sequence shown here is derived from an EMBL/GenBank/DDBJ whole genome shotgun (WGS) entry which is preliminary data.</text>
</comment>
<dbReference type="Gene3D" id="1.20.1090.10">
    <property type="entry name" value="Dehydroquinate synthase-like - alpha domain"/>
    <property type="match status" value="1"/>
</dbReference>
<evidence type="ECO:0000259" key="19">
    <source>
        <dbReference type="Pfam" id="PF01761"/>
    </source>
</evidence>
<dbReference type="AlphaFoldDB" id="A0A0R1UGR9"/>
<feature type="binding site" evidence="18">
    <location>
        <begin position="106"/>
        <end position="110"/>
    </location>
    <ligand>
        <name>NAD(+)</name>
        <dbReference type="ChEBI" id="CHEBI:57540"/>
    </ligand>
</feature>